<accession>A0A0A9H964</accession>
<proteinExistence type="predicted"/>
<name>A0A0A9H964_ARUDO</name>
<reference evidence="1" key="1">
    <citation type="submission" date="2014-09" db="EMBL/GenBank/DDBJ databases">
        <authorList>
            <person name="Magalhaes I.L.F."/>
            <person name="Oliveira U."/>
            <person name="Santos F.R."/>
            <person name="Vidigal T.H.D.A."/>
            <person name="Brescovit A.D."/>
            <person name="Santos A.J."/>
        </authorList>
    </citation>
    <scope>NUCLEOTIDE SEQUENCE</scope>
    <source>
        <tissue evidence="1">Shoot tissue taken approximately 20 cm above the soil surface</tissue>
    </source>
</reference>
<protein>
    <submittedName>
        <fullName evidence="1">Uncharacterized protein</fullName>
    </submittedName>
</protein>
<dbReference type="EMBL" id="GBRH01164614">
    <property type="protein sequence ID" value="JAE33282.1"/>
    <property type="molecule type" value="Transcribed_RNA"/>
</dbReference>
<organism evidence="1">
    <name type="scientific">Arundo donax</name>
    <name type="common">Giant reed</name>
    <name type="synonym">Donax arundinaceus</name>
    <dbReference type="NCBI Taxonomy" id="35708"/>
    <lineage>
        <taxon>Eukaryota</taxon>
        <taxon>Viridiplantae</taxon>
        <taxon>Streptophyta</taxon>
        <taxon>Embryophyta</taxon>
        <taxon>Tracheophyta</taxon>
        <taxon>Spermatophyta</taxon>
        <taxon>Magnoliopsida</taxon>
        <taxon>Liliopsida</taxon>
        <taxon>Poales</taxon>
        <taxon>Poaceae</taxon>
        <taxon>PACMAD clade</taxon>
        <taxon>Arundinoideae</taxon>
        <taxon>Arundineae</taxon>
        <taxon>Arundo</taxon>
    </lineage>
</organism>
<reference evidence="1" key="2">
    <citation type="journal article" date="2015" name="Data Brief">
        <title>Shoot transcriptome of the giant reed, Arundo donax.</title>
        <authorList>
            <person name="Barrero R.A."/>
            <person name="Guerrero F.D."/>
            <person name="Moolhuijzen P."/>
            <person name="Goolsby J.A."/>
            <person name="Tidwell J."/>
            <person name="Bellgard S.E."/>
            <person name="Bellgard M.I."/>
        </authorList>
    </citation>
    <scope>NUCLEOTIDE SEQUENCE</scope>
    <source>
        <tissue evidence="1">Shoot tissue taken approximately 20 cm above the soil surface</tissue>
    </source>
</reference>
<sequence>MHWNHLTFLTMNSLVKSQQAYQF</sequence>
<dbReference type="AlphaFoldDB" id="A0A0A9H964"/>
<evidence type="ECO:0000313" key="1">
    <source>
        <dbReference type="EMBL" id="JAE33282.1"/>
    </source>
</evidence>